<dbReference type="PANTHER" id="PTHR44167:SF30">
    <property type="entry name" value="PHOSPHORYLASE KINASE"/>
    <property type="match status" value="1"/>
</dbReference>
<dbReference type="OrthoDB" id="447103at2759"/>
<dbReference type="GeneID" id="13444439"/>
<dbReference type="EMBL" id="FR823388">
    <property type="protein sequence ID" value="CBZ52438.1"/>
    <property type="molecule type" value="Genomic_DNA"/>
</dbReference>
<evidence type="ECO:0000256" key="1">
    <source>
        <dbReference type="SAM" id="MobiDB-lite"/>
    </source>
</evidence>
<dbReference type="EMBL" id="LN714481">
    <property type="protein sequence ID" value="CEL66412.1"/>
    <property type="molecule type" value="Genomic_DNA"/>
</dbReference>
<dbReference type="PANTHER" id="PTHR44167">
    <property type="entry name" value="OVARIAN-SPECIFIC SERINE/THREONINE-PROTEIN KINASE LOK-RELATED"/>
    <property type="match status" value="1"/>
</dbReference>
<feature type="compositionally biased region" description="Polar residues" evidence="1">
    <location>
        <begin position="68"/>
        <end position="80"/>
    </location>
</feature>
<dbReference type="PROSITE" id="PS50011">
    <property type="entry name" value="PROTEIN_KINASE_DOM"/>
    <property type="match status" value="1"/>
</dbReference>
<feature type="compositionally biased region" description="Polar residues" evidence="1">
    <location>
        <begin position="191"/>
        <end position="201"/>
    </location>
</feature>
<keyword evidence="4" id="KW-0418">Kinase</keyword>
<feature type="compositionally biased region" description="Low complexity" evidence="1">
    <location>
        <begin position="84"/>
        <end position="93"/>
    </location>
</feature>
<dbReference type="InterPro" id="IPR000719">
    <property type="entry name" value="Prot_kinase_dom"/>
</dbReference>
<gene>
    <name evidence="4" type="ORF">BN1204_022270</name>
    <name evidence="3" type="ORF">NCLIV_022270</name>
</gene>
<dbReference type="Pfam" id="PF14531">
    <property type="entry name" value="Kinase-like"/>
    <property type="match status" value="1"/>
</dbReference>
<dbReference type="RefSeq" id="XP_003882470.1">
    <property type="nucleotide sequence ID" value="XM_003882421.1"/>
</dbReference>
<keyword evidence="5" id="KW-1185">Reference proteome</keyword>
<evidence type="ECO:0000313" key="4">
    <source>
        <dbReference type="EMBL" id="CEL66412.1"/>
    </source>
</evidence>
<dbReference type="SMART" id="SM00220">
    <property type="entry name" value="S_TKc"/>
    <property type="match status" value="1"/>
</dbReference>
<evidence type="ECO:0000259" key="2">
    <source>
        <dbReference type="PROSITE" id="PS50011"/>
    </source>
</evidence>
<reference evidence="3" key="1">
    <citation type="submission" date="2011-02" db="EMBL/GenBank/DDBJ databases">
        <authorList>
            <person name="Aslett M."/>
        </authorList>
    </citation>
    <scope>NUCLEOTIDE SEQUENCE</scope>
    <source>
        <strain evidence="3">Liverpool</strain>
    </source>
</reference>
<feature type="domain" description="Protein kinase" evidence="2">
    <location>
        <begin position="350"/>
        <end position="677"/>
    </location>
</feature>
<evidence type="ECO:0000313" key="3">
    <source>
        <dbReference type="EMBL" id="CBZ52438.1"/>
    </source>
</evidence>
<feature type="region of interest" description="Disordered" evidence="1">
    <location>
        <begin position="191"/>
        <end position="255"/>
    </location>
</feature>
<reference evidence="3" key="2">
    <citation type="submission" date="2011-03" db="EMBL/GenBank/DDBJ databases">
        <title>Comparative genomics and transcriptomics of Neospora caninum and Toxoplasma gondii.</title>
        <authorList>
            <person name="Reid A.J."/>
            <person name="Sohal A."/>
            <person name="Harris D."/>
            <person name="Quail M."/>
            <person name="Sanders M."/>
            <person name="Berriman M."/>
            <person name="Wastling J.M."/>
            <person name="Pain A."/>
        </authorList>
    </citation>
    <scope>NUCLEOTIDE SEQUENCE</scope>
    <source>
        <strain evidence="3">Liverpool</strain>
    </source>
</reference>
<organism evidence="3 5">
    <name type="scientific">Neospora caninum (strain Liverpool)</name>
    <dbReference type="NCBI Taxonomy" id="572307"/>
    <lineage>
        <taxon>Eukaryota</taxon>
        <taxon>Sar</taxon>
        <taxon>Alveolata</taxon>
        <taxon>Apicomplexa</taxon>
        <taxon>Conoidasida</taxon>
        <taxon>Coccidia</taxon>
        <taxon>Eucoccidiorida</taxon>
        <taxon>Eimeriorina</taxon>
        <taxon>Sarcocystidae</taxon>
        <taxon>Neospora</taxon>
    </lineage>
</organism>
<name>F0VFE4_NEOCL</name>
<keyword evidence="4" id="KW-0808">Transferase</keyword>
<feature type="compositionally biased region" description="Polar residues" evidence="1">
    <location>
        <begin position="113"/>
        <end position="127"/>
    </location>
</feature>
<dbReference type="InParanoid" id="F0VFE4"/>
<feature type="region of interest" description="Disordered" evidence="1">
    <location>
        <begin position="67"/>
        <end position="163"/>
    </location>
</feature>
<dbReference type="Proteomes" id="UP000007494">
    <property type="component" value="Chromosome VIIa"/>
</dbReference>
<dbReference type="GO" id="GO:0044773">
    <property type="term" value="P:mitotic DNA damage checkpoint signaling"/>
    <property type="evidence" value="ECO:0007669"/>
    <property type="project" value="TreeGrafter"/>
</dbReference>
<dbReference type="Gene3D" id="1.10.510.10">
    <property type="entry name" value="Transferase(Phosphotransferase) domain 1"/>
    <property type="match status" value="1"/>
</dbReference>
<dbReference type="GO" id="GO:0005634">
    <property type="term" value="C:nucleus"/>
    <property type="evidence" value="ECO:0007669"/>
    <property type="project" value="TreeGrafter"/>
</dbReference>
<dbReference type="SUPFAM" id="SSF56112">
    <property type="entry name" value="Protein kinase-like (PK-like)"/>
    <property type="match status" value="1"/>
</dbReference>
<dbReference type="OMA" id="RSKYHVG"/>
<dbReference type="Gene3D" id="3.30.200.20">
    <property type="entry name" value="Phosphorylase Kinase, domain 1"/>
    <property type="match status" value="1"/>
</dbReference>
<dbReference type="InterPro" id="IPR011009">
    <property type="entry name" value="Kinase-like_dom_sf"/>
</dbReference>
<reference evidence="4" key="4">
    <citation type="journal article" date="2015" name="PLoS ONE">
        <title>Comprehensive Evaluation of Toxoplasma gondii VEG and Neospora caninum LIV Genomes with Tachyzoite Stage Transcriptome and Proteome Defines Novel Transcript Features.</title>
        <authorList>
            <person name="Ramaprasad A."/>
            <person name="Mourier T."/>
            <person name="Naeem R."/>
            <person name="Malas T.B."/>
            <person name="Moussa E."/>
            <person name="Panigrahi A."/>
            <person name="Vermont S.J."/>
            <person name="Otto T.D."/>
            <person name="Wastling J."/>
            <person name="Pain A."/>
        </authorList>
    </citation>
    <scope>NUCLEOTIDE SEQUENCE</scope>
    <source>
        <strain evidence="4">Liverpool</strain>
    </source>
</reference>
<reference evidence="5" key="3">
    <citation type="journal article" date="2012" name="PLoS Pathog.">
        <title>Comparative genomics of the apicomplexan parasites Toxoplasma gondii and Neospora caninum: Coccidia differing in host range and transmission strategy.</title>
        <authorList>
            <person name="Reid A.J."/>
            <person name="Vermont S.J."/>
            <person name="Cotton J.A."/>
            <person name="Harris D."/>
            <person name="Hill-Cawthorne G.A."/>
            <person name="Konen-Waisman S."/>
            <person name="Latham S.M."/>
            <person name="Mourier T."/>
            <person name="Norton R."/>
            <person name="Quail M.A."/>
            <person name="Sanders M."/>
            <person name="Shanmugam D."/>
            <person name="Sohal A."/>
            <person name="Wasmuth J.D."/>
            <person name="Brunk B."/>
            <person name="Grigg M.E."/>
            <person name="Howard J.C."/>
            <person name="Parkinson J."/>
            <person name="Roos D.S."/>
            <person name="Trees A.J."/>
            <person name="Berriman M."/>
            <person name="Pain A."/>
            <person name="Wastling J.M."/>
        </authorList>
    </citation>
    <scope>NUCLEOTIDE SEQUENCE [LARGE SCALE GENOMIC DNA]</scope>
    <source>
        <strain evidence="5">Liverpool</strain>
    </source>
</reference>
<dbReference type="GO" id="GO:0005524">
    <property type="term" value="F:ATP binding"/>
    <property type="evidence" value="ECO:0007669"/>
    <property type="project" value="InterPro"/>
</dbReference>
<dbReference type="InterPro" id="IPR027916">
    <property type="entry name" value="Kinase-like_dom_ROP"/>
</dbReference>
<dbReference type="GO" id="GO:0004674">
    <property type="term" value="F:protein serine/threonine kinase activity"/>
    <property type="evidence" value="ECO:0007669"/>
    <property type="project" value="TreeGrafter"/>
</dbReference>
<sequence length="691" mass="76447">MRRPKSGCTAGSFVNGLAVHRLWLLVLFSALWFTPAILSPSRAAGPPRAFFPLHAQLSRIFFPAKRTNGASTGSSSSQQLVEMEPTQPESLPSEPLPPSTINARQRPERRQRLQSGSLTEASVSSENHGARLPAQVDVSPDTPDVPPGGSMQQDLPTVDPAAGLSPQTTHLGAPWHFLRNQMRSAARKARSVSQSVTISENRVNRHHRDSLETRSPTFHTEPETGRLTARRQRLMTSPPHIDSDDGPGKGTAAPNRIQSGTFLVCRLLTTDMSAGHAELQKRLGARTGGTRNRLQAEECEHAHGAHFALQLGDRRQKFSRAPIEFALDATFPRETDVQFKSDISRKIVTLRRGRVLGVGSRCIVVEVMRVETGDKWALKAFVVPRHQFPTHGTPPPWDTFNKEAFAIQQLKHTVPVVVYRNLRFLVPTDVLTLQGDKTEALRNRHEIGPAFFATYLLFPLAEGSLSDVIEVMFPETKASNAVVLRDNEAQALGARLTFSLQIVRLTALLHGQGVVHGDLQAKSFFLCQDGSLFLGGFRHLVRAGDPYQSPRPETVGTRCTPPEVLTPPKNAKFTFSLNAWGVGCILYQLWCGVLPFDLSPKPETTTRVILPHLLTPPYLLKKRFGKGSNSASPAKFLRFRGCVQNMPVEMHDLIGRMLQENPRSRLLPTQAVGDPVFKRVEEQSLVQEVQI</sequence>
<dbReference type="VEuPathDB" id="ToxoDB:NCLIV_022270"/>
<dbReference type="eggNOG" id="KOG0575">
    <property type="taxonomic scope" value="Eukaryota"/>
</dbReference>
<protein>
    <submittedName>
        <fullName evidence="4">Polo kinase</fullName>
    </submittedName>
</protein>
<dbReference type="AlphaFoldDB" id="F0VFE4"/>
<proteinExistence type="predicted"/>
<accession>F0VFE4</accession>
<evidence type="ECO:0000313" key="5">
    <source>
        <dbReference type="Proteomes" id="UP000007494"/>
    </source>
</evidence>